<reference evidence="1" key="1">
    <citation type="submission" date="2020-07" db="EMBL/GenBank/DDBJ databases">
        <title>Multicomponent nature underlies the extraordinary mechanical properties of spider dragline silk.</title>
        <authorList>
            <person name="Kono N."/>
            <person name="Nakamura H."/>
            <person name="Mori M."/>
            <person name="Yoshida Y."/>
            <person name="Ohtoshi R."/>
            <person name="Malay A.D."/>
            <person name="Moran D.A.P."/>
            <person name="Tomita M."/>
            <person name="Numata K."/>
            <person name="Arakawa K."/>
        </authorList>
    </citation>
    <scope>NUCLEOTIDE SEQUENCE</scope>
</reference>
<dbReference type="Proteomes" id="UP000887116">
    <property type="component" value="Unassembled WGS sequence"/>
</dbReference>
<protein>
    <submittedName>
        <fullName evidence="1">Uncharacterized protein</fullName>
    </submittedName>
</protein>
<name>A0A8X6F651_TRICU</name>
<sequence>MAALDIETSQEYPYKALGNVAEEALKLKQTKQMFYAIHTLQLGVRGKFTESYATKPFGKFRQATIAIRTL</sequence>
<accession>A0A8X6F651</accession>
<comment type="caution">
    <text evidence="1">The sequence shown here is derived from an EMBL/GenBank/DDBJ whole genome shotgun (WGS) entry which is preliminary data.</text>
</comment>
<evidence type="ECO:0000313" key="2">
    <source>
        <dbReference type="Proteomes" id="UP000887116"/>
    </source>
</evidence>
<evidence type="ECO:0000313" key="1">
    <source>
        <dbReference type="EMBL" id="GFQ71172.1"/>
    </source>
</evidence>
<dbReference type="AlphaFoldDB" id="A0A8X6F651"/>
<organism evidence="1 2">
    <name type="scientific">Trichonephila clavata</name>
    <name type="common">Joro spider</name>
    <name type="synonym">Nephila clavata</name>
    <dbReference type="NCBI Taxonomy" id="2740835"/>
    <lineage>
        <taxon>Eukaryota</taxon>
        <taxon>Metazoa</taxon>
        <taxon>Ecdysozoa</taxon>
        <taxon>Arthropoda</taxon>
        <taxon>Chelicerata</taxon>
        <taxon>Arachnida</taxon>
        <taxon>Araneae</taxon>
        <taxon>Araneomorphae</taxon>
        <taxon>Entelegynae</taxon>
        <taxon>Araneoidea</taxon>
        <taxon>Nephilidae</taxon>
        <taxon>Trichonephila</taxon>
    </lineage>
</organism>
<dbReference type="EMBL" id="BMAO01011075">
    <property type="protein sequence ID" value="GFQ71172.1"/>
    <property type="molecule type" value="Genomic_DNA"/>
</dbReference>
<gene>
    <name evidence="1" type="ORF">TNCT_12801</name>
</gene>
<keyword evidence="2" id="KW-1185">Reference proteome</keyword>
<proteinExistence type="predicted"/>
<dbReference type="OrthoDB" id="10509038at2759"/>